<dbReference type="Gene3D" id="1.20.120.30">
    <property type="entry name" value="Aspartate receptor, ligand-binding domain"/>
    <property type="match status" value="1"/>
</dbReference>
<sequence length="571" mass="64478">MFFQSKESPFSHNLLHETDLHAHGRFQQTLALNSFQSLDFANLQHISPIVEPFLQQLVNDFDERLAYIHASTKNPVDRDSITRYIERFFGHERDNMYVEKTLSFFYQFRKHHFEPGKLLVVFNQFGFDLINILHVKRKSKATPFVHSLQLAINIDQQLLIELMTERIVEHVVREISDLMDTNARIMQMKDLLQSLDEQNAQIQRTASATEELSAAVSEVARTSTRISESTADSAQLALQGQQEIEAALNDIFKTEHTFTTIVETFGDLQKRVQDIESVVTLINGIADQTNLLALNASIEAARAGEHGKGFAVVAQEVRKLAESTVTALDEVRTNVSHLKRFSNEVSNSIHSTKTIIHEATMDAKHSLPVLTTIVDAIENISMDVTTTAAVAEQQAAAVDEISTSMNKIAALSDDVRGYGEDTSMGIHRLGEEINQFRLRVIDNNKVQLSSIALLQLSKADHILWKWRVYNMFMGLETIEPASVSSHKDCRLGKWYTDERTVTKFKSHPAYIQMDTHHAQVHQSAKAAAESFHAHRNEQAEEHLATLEAASEQVLNAINELITDLQNERLDS</sequence>
<name>A0A1C0YNH8_9BACL</name>
<dbReference type="Gene3D" id="1.10.287.950">
    <property type="entry name" value="Methyl-accepting chemotaxis protein"/>
    <property type="match status" value="1"/>
</dbReference>
<dbReference type="InterPro" id="IPR025991">
    <property type="entry name" value="Chemoreceptor_zinc-bind_dom"/>
</dbReference>
<dbReference type="InterPro" id="IPR004090">
    <property type="entry name" value="Chemotax_Me-accpt_rcpt"/>
</dbReference>
<feature type="domain" description="Methyl-accepting transducer" evidence="5">
    <location>
        <begin position="188"/>
        <end position="409"/>
    </location>
</feature>
<dbReference type="GO" id="GO:0020037">
    <property type="term" value="F:heme binding"/>
    <property type="evidence" value="ECO:0007669"/>
    <property type="project" value="InterPro"/>
</dbReference>
<keyword evidence="1 3" id="KW-0807">Transducer</keyword>
<dbReference type="CDD" id="cd11386">
    <property type="entry name" value="MCP_signal"/>
    <property type="match status" value="1"/>
</dbReference>
<protein>
    <submittedName>
        <fullName evidence="6">Chemoreceptor protein</fullName>
    </submittedName>
</protein>
<dbReference type="SMART" id="SM00283">
    <property type="entry name" value="MA"/>
    <property type="match status" value="1"/>
</dbReference>
<evidence type="ECO:0000259" key="5">
    <source>
        <dbReference type="PROSITE" id="PS50111"/>
    </source>
</evidence>
<evidence type="ECO:0000313" key="6">
    <source>
        <dbReference type="EMBL" id="OCS88717.1"/>
    </source>
</evidence>
<dbReference type="OrthoDB" id="266313at2"/>
<dbReference type="STRING" id="33978.A6M13_02415"/>
<dbReference type="Pfam" id="PF13682">
    <property type="entry name" value="CZB"/>
    <property type="match status" value="1"/>
</dbReference>
<dbReference type="InterPro" id="IPR004089">
    <property type="entry name" value="MCPsignal_dom"/>
</dbReference>
<dbReference type="GO" id="GO:0004888">
    <property type="term" value="F:transmembrane signaling receptor activity"/>
    <property type="evidence" value="ECO:0007669"/>
    <property type="project" value="InterPro"/>
</dbReference>
<feature type="coiled-coil region" evidence="4">
    <location>
        <begin position="178"/>
        <end position="212"/>
    </location>
</feature>
<comment type="similarity">
    <text evidence="2">Belongs to the methyl-accepting chemotaxis (MCP) protein family.</text>
</comment>
<dbReference type="GO" id="GO:0007165">
    <property type="term" value="P:signal transduction"/>
    <property type="evidence" value="ECO:0007669"/>
    <property type="project" value="UniProtKB-KW"/>
</dbReference>
<dbReference type="AlphaFoldDB" id="A0A1C0YNH8"/>
<proteinExistence type="inferred from homology"/>
<evidence type="ECO:0000256" key="3">
    <source>
        <dbReference type="PROSITE-ProRule" id="PRU00284"/>
    </source>
</evidence>
<evidence type="ECO:0000313" key="7">
    <source>
        <dbReference type="Proteomes" id="UP000093199"/>
    </source>
</evidence>
<reference evidence="6 7" key="1">
    <citation type="submission" date="2016-07" db="EMBL/GenBank/DDBJ databases">
        <title>Caryophanon tenue genome sequencing.</title>
        <authorList>
            <person name="Verma A."/>
            <person name="Pal Y."/>
            <person name="Krishnamurthi S."/>
        </authorList>
    </citation>
    <scope>NUCLEOTIDE SEQUENCE [LARGE SCALE GENOMIC DNA]</scope>
    <source>
        <strain evidence="6 7">DSM 14152</strain>
    </source>
</reference>
<evidence type="ECO:0000256" key="4">
    <source>
        <dbReference type="SAM" id="Coils"/>
    </source>
</evidence>
<dbReference type="Proteomes" id="UP000093199">
    <property type="component" value="Unassembled WGS sequence"/>
</dbReference>
<dbReference type="GO" id="GO:0016020">
    <property type="term" value="C:membrane"/>
    <property type="evidence" value="ECO:0007669"/>
    <property type="project" value="InterPro"/>
</dbReference>
<dbReference type="Pfam" id="PF00015">
    <property type="entry name" value="MCPsignal"/>
    <property type="match status" value="1"/>
</dbReference>
<dbReference type="GO" id="GO:0006935">
    <property type="term" value="P:chemotaxis"/>
    <property type="evidence" value="ECO:0007669"/>
    <property type="project" value="InterPro"/>
</dbReference>
<dbReference type="PANTHER" id="PTHR32089">
    <property type="entry name" value="METHYL-ACCEPTING CHEMOTAXIS PROTEIN MCPB"/>
    <property type="match status" value="1"/>
</dbReference>
<dbReference type="RefSeq" id="WP_066542578.1">
    <property type="nucleotide sequence ID" value="NZ_MASJ01000001.1"/>
</dbReference>
<dbReference type="SUPFAM" id="SSF58104">
    <property type="entry name" value="Methyl-accepting chemotaxis protein (MCP) signaling domain"/>
    <property type="match status" value="1"/>
</dbReference>
<gene>
    <name evidence="6" type="ORF">A6M13_02415</name>
</gene>
<organism evidence="6 7">
    <name type="scientific">Caryophanon tenue</name>
    <dbReference type="NCBI Taxonomy" id="33978"/>
    <lineage>
        <taxon>Bacteria</taxon>
        <taxon>Bacillati</taxon>
        <taxon>Bacillota</taxon>
        <taxon>Bacilli</taxon>
        <taxon>Bacillales</taxon>
        <taxon>Caryophanaceae</taxon>
        <taxon>Caryophanon</taxon>
    </lineage>
</organism>
<dbReference type="PROSITE" id="PS50111">
    <property type="entry name" value="CHEMOTAXIS_TRANSDUC_2"/>
    <property type="match status" value="1"/>
</dbReference>
<dbReference type="GO" id="GO:0019825">
    <property type="term" value="F:oxygen binding"/>
    <property type="evidence" value="ECO:0007669"/>
    <property type="project" value="InterPro"/>
</dbReference>
<dbReference type="PRINTS" id="PR00260">
    <property type="entry name" value="CHEMTRNSDUCR"/>
</dbReference>
<keyword evidence="6" id="KW-0675">Receptor</keyword>
<evidence type="ECO:0000256" key="2">
    <source>
        <dbReference type="ARBA" id="ARBA00029447"/>
    </source>
</evidence>
<dbReference type="PANTHER" id="PTHR32089:SF112">
    <property type="entry name" value="LYSOZYME-LIKE PROTEIN-RELATED"/>
    <property type="match status" value="1"/>
</dbReference>
<keyword evidence="7" id="KW-1185">Reference proteome</keyword>
<dbReference type="EMBL" id="MASJ01000001">
    <property type="protein sequence ID" value="OCS88717.1"/>
    <property type="molecule type" value="Genomic_DNA"/>
</dbReference>
<evidence type="ECO:0000256" key="1">
    <source>
        <dbReference type="ARBA" id="ARBA00023224"/>
    </source>
</evidence>
<comment type="caution">
    <text evidence="6">The sequence shown here is derived from an EMBL/GenBank/DDBJ whole genome shotgun (WGS) entry which is preliminary data.</text>
</comment>
<keyword evidence="4" id="KW-0175">Coiled coil</keyword>
<accession>A0A1C0YNH8</accession>